<evidence type="ECO:0000256" key="1">
    <source>
        <dbReference type="SAM" id="Phobius"/>
    </source>
</evidence>
<feature type="signal peptide" evidence="2">
    <location>
        <begin position="1"/>
        <end position="21"/>
    </location>
</feature>
<evidence type="ECO:0000259" key="3">
    <source>
        <dbReference type="Pfam" id="PF05433"/>
    </source>
</evidence>
<dbReference type="Proteomes" id="UP001528673">
    <property type="component" value="Unassembled WGS sequence"/>
</dbReference>
<keyword evidence="5" id="KW-1185">Reference proteome</keyword>
<evidence type="ECO:0000313" key="5">
    <source>
        <dbReference type="Proteomes" id="UP001528673"/>
    </source>
</evidence>
<proteinExistence type="predicted"/>
<sequence length="72" mass="6861">MARSASVLAVLALSLTLGACASRPTHQQLGTAAGAVVGGATGSVLFGSTLGTVAGAAAGAVVGNELSRKPRR</sequence>
<protein>
    <submittedName>
        <fullName evidence="4">Glycine zipper 2TM domain-containing protein</fullName>
    </submittedName>
</protein>
<reference evidence="4 5" key="1">
    <citation type="submission" date="2023-02" db="EMBL/GenBank/DDBJ databases">
        <title>Bacterial whole genomic sequence of Curvibacter sp. HBC61.</title>
        <authorList>
            <person name="Le V."/>
            <person name="Ko S.-R."/>
            <person name="Ahn C.-Y."/>
            <person name="Oh H.-M."/>
        </authorList>
    </citation>
    <scope>NUCLEOTIDE SEQUENCE [LARGE SCALE GENOMIC DNA]</scope>
    <source>
        <strain evidence="4 5">HBC61</strain>
    </source>
</reference>
<keyword evidence="1" id="KW-0472">Membrane</keyword>
<keyword evidence="2" id="KW-0732">Signal</keyword>
<dbReference type="EMBL" id="JAQSIP010000001">
    <property type="protein sequence ID" value="MDD0836954.1"/>
    <property type="molecule type" value="Genomic_DNA"/>
</dbReference>
<evidence type="ECO:0000313" key="4">
    <source>
        <dbReference type="EMBL" id="MDD0836954.1"/>
    </source>
</evidence>
<keyword evidence="1" id="KW-1133">Transmembrane helix</keyword>
<comment type="caution">
    <text evidence="4">The sequence shown here is derived from an EMBL/GenBank/DDBJ whole genome shotgun (WGS) entry which is preliminary data.</text>
</comment>
<accession>A0ABT5MSD1</accession>
<keyword evidence="1" id="KW-0812">Transmembrane</keyword>
<feature type="chain" id="PRO_5046508030" evidence="2">
    <location>
        <begin position="22"/>
        <end position="72"/>
    </location>
</feature>
<organism evidence="4 5">
    <name type="scientific">Curvibacter cyanobacteriorum</name>
    <dbReference type="NCBI Taxonomy" id="3026422"/>
    <lineage>
        <taxon>Bacteria</taxon>
        <taxon>Pseudomonadati</taxon>
        <taxon>Pseudomonadota</taxon>
        <taxon>Betaproteobacteria</taxon>
        <taxon>Burkholderiales</taxon>
        <taxon>Comamonadaceae</taxon>
        <taxon>Curvibacter</taxon>
    </lineage>
</organism>
<evidence type="ECO:0000256" key="2">
    <source>
        <dbReference type="SAM" id="SignalP"/>
    </source>
</evidence>
<gene>
    <name evidence="4" type="ORF">PSQ40_00065</name>
</gene>
<feature type="domain" description="Glycine zipper 2TM" evidence="3">
    <location>
        <begin position="29"/>
        <end position="66"/>
    </location>
</feature>
<dbReference type="Pfam" id="PF05433">
    <property type="entry name" value="Rick_17kDa_Anti"/>
    <property type="match status" value="1"/>
</dbReference>
<dbReference type="PROSITE" id="PS51257">
    <property type="entry name" value="PROKAR_LIPOPROTEIN"/>
    <property type="match status" value="1"/>
</dbReference>
<name>A0ABT5MSD1_9BURK</name>
<feature type="transmembrane region" description="Helical" evidence="1">
    <location>
        <begin position="44"/>
        <end position="63"/>
    </location>
</feature>
<dbReference type="InterPro" id="IPR008816">
    <property type="entry name" value="Gly_zipper_2TM_dom"/>
</dbReference>